<protein>
    <submittedName>
        <fullName evidence="4">Serpin-Z1C</fullName>
    </submittedName>
</protein>
<evidence type="ECO:0000256" key="2">
    <source>
        <dbReference type="RuleBase" id="RU000411"/>
    </source>
</evidence>
<comment type="similarity">
    <text evidence="1 2">Belongs to the serpin family.</text>
</comment>
<dbReference type="AlphaFoldDB" id="A0AAW2SVY8"/>
<dbReference type="Pfam" id="PF00079">
    <property type="entry name" value="Serpin"/>
    <property type="match status" value="2"/>
</dbReference>
<name>A0AAW2SVY8_9LAMI</name>
<dbReference type="PANTHER" id="PTHR11461:SF340">
    <property type="entry name" value="SERPIN DOMAIN-CONTAINING PROTEIN"/>
    <property type="match status" value="1"/>
</dbReference>
<dbReference type="InterPro" id="IPR023795">
    <property type="entry name" value="Serpin_CS"/>
</dbReference>
<dbReference type="Gene3D" id="3.30.497.10">
    <property type="entry name" value="Antithrombin, subunit I, domain 2"/>
    <property type="match status" value="2"/>
</dbReference>
<dbReference type="Gene3D" id="2.30.39.10">
    <property type="entry name" value="Alpha-1-antitrypsin, domain 1"/>
    <property type="match status" value="1"/>
</dbReference>
<dbReference type="SUPFAM" id="SSF56574">
    <property type="entry name" value="Serpins"/>
    <property type="match status" value="1"/>
</dbReference>
<accession>A0AAW2SVY8</accession>
<dbReference type="InterPro" id="IPR036186">
    <property type="entry name" value="Serpin_sf"/>
</dbReference>
<organism evidence="4">
    <name type="scientific">Sesamum calycinum</name>
    <dbReference type="NCBI Taxonomy" id="2727403"/>
    <lineage>
        <taxon>Eukaryota</taxon>
        <taxon>Viridiplantae</taxon>
        <taxon>Streptophyta</taxon>
        <taxon>Embryophyta</taxon>
        <taxon>Tracheophyta</taxon>
        <taxon>Spermatophyta</taxon>
        <taxon>Magnoliopsida</taxon>
        <taxon>eudicotyledons</taxon>
        <taxon>Gunneridae</taxon>
        <taxon>Pentapetalae</taxon>
        <taxon>asterids</taxon>
        <taxon>lamiids</taxon>
        <taxon>Lamiales</taxon>
        <taxon>Pedaliaceae</taxon>
        <taxon>Sesamum</taxon>
    </lineage>
</organism>
<dbReference type="InterPro" id="IPR023796">
    <property type="entry name" value="Serpin_dom"/>
</dbReference>
<evidence type="ECO:0000313" key="4">
    <source>
        <dbReference type="EMBL" id="KAL0396623.1"/>
    </source>
</evidence>
<dbReference type="GO" id="GO:0004867">
    <property type="term" value="F:serine-type endopeptidase inhibitor activity"/>
    <property type="evidence" value="ECO:0007669"/>
    <property type="project" value="InterPro"/>
</dbReference>
<reference evidence="4" key="1">
    <citation type="submission" date="2020-06" db="EMBL/GenBank/DDBJ databases">
        <authorList>
            <person name="Li T."/>
            <person name="Hu X."/>
            <person name="Zhang T."/>
            <person name="Song X."/>
            <person name="Zhang H."/>
            <person name="Dai N."/>
            <person name="Sheng W."/>
            <person name="Hou X."/>
            <person name="Wei L."/>
        </authorList>
    </citation>
    <scope>NUCLEOTIDE SEQUENCE</scope>
    <source>
        <strain evidence="4">KEN8</strain>
        <tissue evidence="4">Leaf</tissue>
    </source>
</reference>
<dbReference type="SMART" id="SM00093">
    <property type="entry name" value="SERPIN"/>
    <property type="match status" value="1"/>
</dbReference>
<dbReference type="GO" id="GO:0005615">
    <property type="term" value="C:extracellular space"/>
    <property type="evidence" value="ECO:0007669"/>
    <property type="project" value="InterPro"/>
</dbReference>
<dbReference type="InterPro" id="IPR042178">
    <property type="entry name" value="Serpin_sf_1"/>
</dbReference>
<proteinExistence type="inferred from homology"/>
<feature type="domain" description="Serpin" evidence="3">
    <location>
        <begin position="11"/>
        <end position="410"/>
    </location>
</feature>
<reference evidence="4" key="2">
    <citation type="journal article" date="2024" name="Plant">
        <title>Genomic evolution and insights into agronomic trait innovations of Sesamum species.</title>
        <authorList>
            <person name="Miao H."/>
            <person name="Wang L."/>
            <person name="Qu L."/>
            <person name="Liu H."/>
            <person name="Sun Y."/>
            <person name="Le M."/>
            <person name="Wang Q."/>
            <person name="Wei S."/>
            <person name="Zheng Y."/>
            <person name="Lin W."/>
            <person name="Duan Y."/>
            <person name="Cao H."/>
            <person name="Xiong S."/>
            <person name="Wang X."/>
            <person name="Wei L."/>
            <person name="Li C."/>
            <person name="Ma Q."/>
            <person name="Ju M."/>
            <person name="Zhao R."/>
            <person name="Li G."/>
            <person name="Mu C."/>
            <person name="Tian Q."/>
            <person name="Mei H."/>
            <person name="Zhang T."/>
            <person name="Gao T."/>
            <person name="Zhang H."/>
        </authorList>
    </citation>
    <scope>NUCLEOTIDE SEQUENCE</scope>
    <source>
        <strain evidence="4">KEN8</strain>
    </source>
</reference>
<comment type="caution">
    <text evidence="4">The sequence shown here is derived from an EMBL/GenBank/DDBJ whole genome shotgun (WGS) entry which is preliminary data.</text>
</comment>
<dbReference type="PANTHER" id="PTHR11461">
    <property type="entry name" value="SERINE PROTEASE INHIBITOR, SERPIN"/>
    <property type="match status" value="1"/>
</dbReference>
<dbReference type="CDD" id="cd02043">
    <property type="entry name" value="serpinP_plants"/>
    <property type="match status" value="1"/>
</dbReference>
<dbReference type="InterPro" id="IPR042185">
    <property type="entry name" value="Serpin_sf_2"/>
</dbReference>
<evidence type="ECO:0000256" key="1">
    <source>
        <dbReference type="ARBA" id="ARBA00009500"/>
    </source>
</evidence>
<dbReference type="EMBL" id="JACGWM010000001">
    <property type="protein sequence ID" value="KAL0396623.1"/>
    <property type="molecule type" value="Genomic_DNA"/>
</dbReference>
<evidence type="ECO:0000259" key="3">
    <source>
        <dbReference type="SMART" id="SM00093"/>
    </source>
</evidence>
<dbReference type="InterPro" id="IPR000215">
    <property type="entry name" value="Serpin_fam"/>
</dbReference>
<dbReference type="PROSITE" id="PS00284">
    <property type="entry name" value="SERPIN"/>
    <property type="match status" value="1"/>
</dbReference>
<gene>
    <name evidence="4" type="ORF">Scaly_0110700</name>
</gene>
<sequence length="413" mass="47029">MNIDFNSSFCLRIANLVLQEEAEKGLNSVLSPLSFQVLLSLVAAGSTGRTLEQFLLHLGSENVDNLKLLSSKLVALFSVRRDDTNLAAGPLISFTNGTWVDRSLGLRFTFQSMAEEVFKAQVKEVDFANKVGIAAWMTFSSDSSQYLLVFFKADEVRDEVNSWVESITGGLIKEILPLGSLNQDTALVLANALYFKGAWDRIFDTTRTRTMIFHLLNGEEVRVPFMTSRYNEKHLYWGNNEYKILQIPYQNGQDMRKFSMYFFLPGKTGGLQNLVQKFHSDPEFFSQDFDLREEELTEFWIPRFKFSYEFEASRTVKNLGLDLPFTNLAEFNEMVDPPCSNRLCISKIFHKSFIEVNEEGTEAAASTAATFVLFSATFPTASFRADHPFIFMVREDTSKVVVFTGLFLIHLNR</sequence>